<dbReference type="AlphaFoldDB" id="A0A1I8AGM0"/>
<protein>
    <submittedName>
        <fullName evidence="3">Protein kinase domain-containing protein</fullName>
    </submittedName>
</protein>
<name>A0A1I8AGM0_9BILA</name>
<evidence type="ECO:0000256" key="1">
    <source>
        <dbReference type="SAM" id="MobiDB-lite"/>
    </source>
</evidence>
<proteinExistence type="predicted"/>
<feature type="region of interest" description="Disordered" evidence="1">
    <location>
        <begin position="340"/>
        <end position="377"/>
    </location>
</feature>
<feature type="region of interest" description="Disordered" evidence="1">
    <location>
        <begin position="287"/>
        <end position="311"/>
    </location>
</feature>
<feature type="region of interest" description="Disordered" evidence="1">
    <location>
        <begin position="161"/>
        <end position="270"/>
    </location>
</feature>
<organism evidence="2 3">
    <name type="scientific">Steinernema glaseri</name>
    <dbReference type="NCBI Taxonomy" id="37863"/>
    <lineage>
        <taxon>Eukaryota</taxon>
        <taxon>Metazoa</taxon>
        <taxon>Ecdysozoa</taxon>
        <taxon>Nematoda</taxon>
        <taxon>Chromadorea</taxon>
        <taxon>Rhabditida</taxon>
        <taxon>Tylenchina</taxon>
        <taxon>Panagrolaimomorpha</taxon>
        <taxon>Strongyloidoidea</taxon>
        <taxon>Steinernematidae</taxon>
        <taxon>Steinernema</taxon>
    </lineage>
</organism>
<dbReference type="Proteomes" id="UP000095287">
    <property type="component" value="Unplaced"/>
</dbReference>
<feature type="compositionally biased region" description="Basic residues" evidence="1">
    <location>
        <begin position="227"/>
        <end position="245"/>
    </location>
</feature>
<dbReference type="WBParaSite" id="L893_g5736.t1">
    <property type="protein sequence ID" value="L893_g5736.t1"/>
    <property type="gene ID" value="L893_g5736"/>
</dbReference>
<reference evidence="3" key="1">
    <citation type="submission" date="2016-11" db="UniProtKB">
        <authorList>
            <consortium name="WormBaseParasite"/>
        </authorList>
    </citation>
    <scope>IDENTIFICATION</scope>
</reference>
<dbReference type="Pfam" id="PF03057">
    <property type="entry name" value="DUF236"/>
    <property type="match status" value="2"/>
</dbReference>
<feature type="compositionally biased region" description="Low complexity" evidence="1">
    <location>
        <begin position="353"/>
        <end position="367"/>
    </location>
</feature>
<feature type="compositionally biased region" description="Polar residues" evidence="1">
    <location>
        <begin position="209"/>
        <end position="221"/>
    </location>
</feature>
<evidence type="ECO:0000313" key="3">
    <source>
        <dbReference type="WBParaSite" id="L893_g5736.t1"/>
    </source>
</evidence>
<feature type="compositionally biased region" description="Acidic residues" evidence="1">
    <location>
        <begin position="183"/>
        <end position="201"/>
    </location>
</feature>
<accession>A0A1I8AGM0</accession>
<evidence type="ECO:0000313" key="2">
    <source>
        <dbReference type="Proteomes" id="UP000095287"/>
    </source>
</evidence>
<sequence length="377" mass="40134">MAVKVDGGEAYVANAVVRRYNFPSPTKVRISDFGLTRIPGFRMSDSGFRKIRTFLVRIPNYFVKVPSLCDILQCNKAGISTRSVLMTVMCMQRVRIRHQREPLVYIADQTRQSGMRQTVLAESTAQTWIERCSFPLHVELALLIIASLLAFSIINCGSAANDKDKKSKGKKGAKKGKKGKKDDDDDEKEDGEDEEGGDDDADKEKDQCESSVGTTTKNVSTRDGPAKKKSGNAKKSKKKPKKKGAKSAGGAGAPAQGGPTVPEDPMKVVQTNDPNYQTLAMFNNKDMFNKQPGAQGQPMGGAGPIAPGPVAPSNGGVAATNDPNYQTLCNLNNDCFTPKGNQPAAPWGGGPGFAPAPQVPGGFPPQGAGAGFPGAFR</sequence>
<feature type="compositionally biased region" description="Basic residues" evidence="1">
    <location>
        <begin position="166"/>
        <end position="179"/>
    </location>
</feature>
<feature type="compositionally biased region" description="Gly residues" evidence="1">
    <location>
        <begin position="368"/>
        <end position="377"/>
    </location>
</feature>
<keyword evidence="2" id="KW-1185">Reference proteome</keyword>
<dbReference type="InterPro" id="IPR004296">
    <property type="entry name" value="DUF236"/>
</dbReference>